<reference evidence="2 3" key="1">
    <citation type="journal article" date="2019" name="Commun. Biol.">
        <title>The bagworm genome reveals a unique fibroin gene that provides high tensile strength.</title>
        <authorList>
            <person name="Kono N."/>
            <person name="Nakamura H."/>
            <person name="Ohtoshi R."/>
            <person name="Tomita M."/>
            <person name="Numata K."/>
            <person name="Arakawa K."/>
        </authorList>
    </citation>
    <scope>NUCLEOTIDE SEQUENCE [LARGE SCALE GENOMIC DNA]</scope>
</reference>
<protein>
    <submittedName>
        <fullName evidence="2">Uncharacterized protein</fullName>
    </submittedName>
</protein>
<keyword evidence="3" id="KW-1185">Reference proteome</keyword>
<dbReference type="EMBL" id="BGZK01000416">
    <property type="protein sequence ID" value="GBP42344.1"/>
    <property type="molecule type" value="Genomic_DNA"/>
</dbReference>
<feature type="compositionally biased region" description="Basic and acidic residues" evidence="1">
    <location>
        <begin position="1"/>
        <end position="16"/>
    </location>
</feature>
<comment type="caution">
    <text evidence="2">The sequence shown here is derived from an EMBL/GenBank/DDBJ whole genome shotgun (WGS) entry which is preliminary data.</text>
</comment>
<sequence length="106" mass="11745">MYERASIKRRASEPKPQRRTRRHYEGRRISVGALAAASGAGVAGPPQISPSAGVAGWRSARAAWARTCLRPLMPITRRLRKASEGHAAAVDTLPQSFYRHIERLRT</sequence>
<proteinExistence type="predicted"/>
<evidence type="ECO:0000313" key="3">
    <source>
        <dbReference type="Proteomes" id="UP000299102"/>
    </source>
</evidence>
<accession>A0A4C1VWP0</accession>
<gene>
    <name evidence="2" type="ORF">EVAR_29601_1</name>
</gene>
<dbReference type="Proteomes" id="UP000299102">
    <property type="component" value="Unassembled WGS sequence"/>
</dbReference>
<feature type="region of interest" description="Disordered" evidence="1">
    <location>
        <begin position="1"/>
        <end position="26"/>
    </location>
</feature>
<dbReference type="AlphaFoldDB" id="A0A4C1VWP0"/>
<evidence type="ECO:0000256" key="1">
    <source>
        <dbReference type="SAM" id="MobiDB-lite"/>
    </source>
</evidence>
<name>A0A4C1VWP0_EUMVA</name>
<organism evidence="2 3">
    <name type="scientific">Eumeta variegata</name>
    <name type="common">Bagworm moth</name>
    <name type="synonym">Eumeta japonica</name>
    <dbReference type="NCBI Taxonomy" id="151549"/>
    <lineage>
        <taxon>Eukaryota</taxon>
        <taxon>Metazoa</taxon>
        <taxon>Ecdysozoa</taxon>
        <taxon>Arthropoda</taxon>
        <taxon>Hexapoda</taxon>
        <taxon>Insecta</taxon>
        <taxon>Pterygota</taxon>
        <taxon>Neoptera</taxon>
        <taxon>Endopterygota</taxon>
        <taxon>Lepidoptera</taxon>
        <taxon>Glossata</taxon>
        <taxon>Ditrysia</taxon>
        <taxon>Tineoidea</taxon>
        <taxon>Psychidae</taxon>
        <taxon>Oiketicinae</taxon>
        <taxon>Eumeta</taxon>
    </lineage>
</organism>
<evidence type="ECO:0000313" key="2">
    <source>
        <dbReference type="EMBL" id="GBP42344.1"/>
    </source>
</evidence>